<dbReference type="AlphaFoldDB" id="A0A6A5Q806"/>
<proteinExistence type="predicted"/>
<protein>
    <recommendedName>
        <fullName evidence="5">MYND-type domain-containing protein</fullName>
    </recommendedName>
</protein>
<dbReference type="SUPFAM" id="SSF144232">
    <property type="entry name" value="HIT/MYND zinc finger-like"/>
    <property type="match status" value="1"/>
</dbReference>
<evidence type="ECO:0000256" key="3">
    <source>
        <dbReference type="ARBA" id="ARBA00022833"/>
    </source>
</evidence>
<feature type="domain" description="MYND-type" evidence="5">
    <location>
        <begin position="11"/>
        <end position="47"/>
    </location>
</feature>
<dbReference type="OrthoDB" id="437457at2759"/>
<name>A0A6A5Q806_AMPQU</name>
<dbReference type="PROSITE" id="PS01360">
    <property type="entry name" value="ZF_MYND_1"/>
    <property type="match status" value="1"/>
</dbReference>
<evidence type="ECO:0000256" key="2">
    <source>
        <dbReference type="ARBA" id="ARBA00022771"/>
    </source>
</evidence>
<dbReference type="Gene3D" id="6.10.140.2220">
    <property type="match status" value="1"/>
</dbReference>
<dbReference type="InterPro" id="IPR002893">
    <property type="entry name" value="Znf_MYND"/>
</dbReference>
<dbReference type="GO" id="GO:0008270">
    <property type="term" value="F:zinc ion binding"/>
    <property type="evidence" value="ECO:0007669"/>
    <property type="project" value="UniProtKB-KW"/>
</dbReference>
<gene>
    <name evidence="6" type="ORF">BDU57DRAFT_551964</name>
</gene>
<sequence length="384" mass="43500">MSTPLTPEPLCAMCPSPAPHQCKSCQSIRYCSTRCQKIDWSVHKLVCKAHKDINMSPGPNHVRALYFPENGTGPLFVWVRVKVEQVDCLRVDVSILGITEDRKTKLQEWRGFTFNKFLRRPIPDITWIGSFYQDAAVSHLSSVQNTSLCAIDEELADIMFGPLIFYSPTRDLNPTDFRTIVDMLRWDYYSRWHIRGPPQQFSLATVPSVMVNCWGDVHFCHQPDCAPIPLPKMALEPDCPRTIALPIGDLVGIPLVGVKAMPSLPWRDRAFQSPGGIGTSSNRGIFGMQPSIGEDPVGSVMVARKDGKMIDKVHVLALNRYCRSVTKDMEMDNLHEFQETEIGELGMWRWECLKAKESEEGFRAFWEEFKMTKDGEGVVSPYDV</sequence>
<keyword evidence="7" id="KW-1185">Reference proteome</keyword>
<dbReference type="Proteomes" id="UP000800096">
    <property type="component" value="Unassembled WGS sequence"/>
</dbReference>
<accession>A0A6A5Q806</accession>
<reference evidence="6" key="1">
    <citation type="journal article" date="2020" name="Stud. Mycol.">
        <title>101 Dothideomycetes genomes: a test case for predicting lifestyles and emergence of pathogens.</title>
        <authorList>
            <person name="Haridas S."/>
            <person name="Albert R."/>
            <person name="Binder M."/>
            <person name="Bloem J."/>
            <person name="Labutti K."/>
            <person name="Salamov A."/>
            <person name="Andreopoulos B."/>
            <person name="Baker S."/>
            <person name="Barry K."/>
            <person name="Bills G."/>
            <person name="Bluhm B."/>
            <person name="Cannon C."/>
            <person name="Castanera R."/>
            <person name="Culley D."/>
            <person name="Daum C."/>
            <person name="Ezra D."/>
            <person name="Gonzalez J."/>
            <person name="Henrissat B."/>
            <person name="Kuo A."/>
            <person name="Liang C."/>
            <person name="Lipzen A."/>
            <person name="Lutzoni F."/>
            <person name="Magnuson J."/>
            <person name="Mondo S."/>
            <person name="Nolan M."/>
            <person name="Ohm R."/>
            <person name="Pangilinan J."/>
            <person name="Park H.-J."/>
            <person name="Ramirez L."/>
            <person name="Alfaro M."/>
            <person name="Sun H."/>
            <person name="Tritt A."/>
            <person name="Yoshinaga Y."/>
            <person name="Zwiers L.-H."/>
            <person name="Turgeon B."/>
            <person name="Goodwin S."/>
            <person name="Spatafora J."/>
            <person name="Crous P."/>
            <person name="Grigoriev I."/>
        </authorList>
    </citation>
    <scope>NUCLEOTIDE SEQUENCE</scope>
    <source>
        <strain evidence="6">HMLAC05119</strain>
    </source>
</reference>
<evidence type="ECO:0000259" key="5">
    <source>
        <dbReference type="PROSITE" id="PS50865"/>
    </source>
</evidence>
<keyword evidence="2 4" id="KW-0863">Zinc-finger</keyword>
<organism evidence="6 7">
    <name type="scientific">Ampelomyces quisqualis</name>
    <name type="common">Powdery mildew agent</name>
    <dbReference type="NCBI Taxonomy" id="50730"/>
    <lineage>
        <taxon>Eukaryota</taxon>
        <taxon>Fungi</taxon>
        <taxon>Dikarya</taxon>
        <taxon>Ascomycota</taxon>
        <taxon>Pezizomycotina</taxon>
        <taxon>Dothideomycetes</taxon>
        <taxon>Pleosporomycetidae</taxon>
        <taxon>Pleosporales</taxon>
        <taxon>Pleosporineae</taxon>
        <taxon>Phaeosphaeriaceae</taxon>
        <taxon>Ampelomyces</taxon>
    </lineage>
</organism>
<dbReference type="EMBL" id="ML979143">
    <property type="protein sequence ID" value="KAF1911542.1"/>
    <property type="molecule type" value="Genomic_DNA"/>
</dbReference>
<keyword evidence="1" id="KW-0479">Metal-binding</keyword>
<evidence type="ECO:0000313" key="7">
    <source>
        <dbReference type="Proteomes" id="UP000800096"/>
    </source>
</evidence>
<evidence type="ECO:0000256" key="1">
    <source>
        <dbReference type="ARBA" id="ARBA00022723"/>
    </source>
</evidence>
<dbReference type="PROSITE" id="PS50865">
    <property type="entry name" value="ZF_MYND_2"/>
    <property type="match status" value="1"/>
</dbReference>
<keyword evidence="3" id="KW-0862">Zinc</keyword>
<dbReference type="Pfam" id="PF01753">
    <property type="entry name" value="zf-MYND"/>
    <property type="match status" value="1"/>
</dbReference>
<evidence type="ECO:0000256" key="4">
    <source>
        <dbReference type="PROSITE-ProRule" id="PRU00134"/>
    </source>
</evidence>
<evidence type="ECO:0000313" key="6">
    <source>
        <dbReference type="EMBL" id="KAF1911542.1"/>
    </source>
</evidence>